<dbReference type="EMBL" id="CP002831">
    <property type="protein sequence ID" value="AFC26827.1"/>
    <property type="molecule type" value="Genomic_DNA"/>
</dbReference>
<protein>
    <submittedName>
        <fullName evidence="2">Uncharacterized protein</fullName>
    </submittedName>
</protein>
<dbReference type="HOGENOM" id="CLU_2371157_0_0_10"/>
<feature type="compositionally biased region" description="Polar residues" evidence="1">
    <location>
        <begin position="70"/>
        <end position="86"/>
    </location>
</feature>
<dbReference type="Proteomes" id="UP000007519">
    <property type="component" value="Chromosome"/>
</dbReference>
<feature type="region of interest" description="Disordered" evidence="1">
    <location>
        <begin position="70"/>
        <end position="95"/>
    </location>
</feature>
<dbReference type="KEGG" id="sgn:SGRA_4112"/>
<keyword evidence="3" id="KW-1185">Reference proteome</keyword>
<accession>H6L7F5</accession>
<evidence type="ECO:0000313" key="2">
    <source>
        <dbReference type="EMBL" id="AFC26827.1"/>
    </source>
</evidence>
<gene>
    <name evidence="2" type="ordered locus">SGRA_4112</name>
</gene>
<reference evidence="2 3" key="1">
    <citation type="journal article" date="2012" name="Stand. Genomic Sci.">
        <title>Complete genome sequencing and analysis of Saprospira grandis str. Lewin, a predatory marine bacterium.</title>
        <authorList>
            <person name="Saw J.H."/>
            <person name="Yuryev A."/>
            <person name="Kanbe M."/>
            <person name="Hou S."/>
            <person name="Young A.G."/>
            <person name="Aizawa S."/>
            <person name="Alam M."/>
        </authorList>
    </citation>
    <scope>NUCLEOTIDE SEQUENCE [LARGE SCALE GENOMIC DNA]</scope>
    <source>
        <strain evidence="2 3">Lewin</strain>
    </source>
</reference>
<organism evidence="2 3">
    <name type="scientific">Saprospira grandis (strain Lewin)</name>
    <dbReference type="NCBI Taxonomy" id="984262"/>
    <lineage>
        <taxon>Bacteria</taxon>
        <taxon>Pseudomonadati</taxon>
        <taxon>Bacteroidota</taxon>
        <taxon>Saprospiria</taxon>
        <taxon>Saprospirales</taxon>
        <taxon>Saprospiraceae</taxon>
        <taxon>Saprospira</taxon>
    </lineage>
</organism>
<evidence type="ECO:0000256" key="1">
    <source>
        <dbReference type="SAM" id="MobiDB-lite"/>
    </source>
</evidence>
<dbReference type="AlphaFoldDB" id="H6L7F5"/>
<proteinExistence type="predicted"/>
<name>H6L7F5_SAPGL</name>
<sequence length="95" mass="10483">MHKEGTLTYKTIVNTKADAHVYGYYAQEGYILADDGSKVKVKLVTDGNVYNAVITYTGAVKNQRPVISKESITVDKNNPRPKNSAPTPMLKQKVP</sequence>
<evidence type="ECO:0000313" key="3">
    <source>
        <dbReference type="Proteomes" id="UP000007519"/>
    </source>
</evidence>